<comment type="caution">
    <text evidence="2">The sequence shown here is derived from an EMBL/GenBank/DDBJ whole genome shotgun (WGS) entry which is preliminary data.</text>
</comment>
<sequence>MWRRLASSYFRHPCSCSCCCCCCGRCCCWELLPFDPLHLPLLLLNTLL</sequence>
<feature type="chain" id="PRO_5035716254" evidence="1">
    <location>
        <begin position="17"/>
        <end position="48"/>
    </location>
</feature>
<dbReference type="EMBL" id="CM035420">
    <property type="protein sequence ID" value="KAH7405418.1"/>
    <property type="molecule type" value="Genomic_DNA"/>
</dbReference>
<accession>A0A8T2T9F4</accession>
<reference evidence="2" key="1">
    <citation type="submission" date="2021-08" db="EMBL/GenBank/DDBJ databases">
        <title>WGS assembly of Ceratopteris richardii.</title>
        <authorList>
            <person name="Marchant D.B."/>
            <person name="Chen G."/>
            <person name="Jenkins J."/>
            <person name="Shu S."/>
            <person name="Leebens-Mack J."/>
            <person name="Grimwood J."/>
            <person name="Schmutz J."/>
            <person name="Soltis P."/>
            <person name="Soltis D."/>
            <person name="Chen Z.-H."/>
        </authorList>
    </citation>
    <scope>NUCLEOTIDE SEQUENCE</scope>
    <source>
        <strain evidence="2">Whitten #5841</strain>
        <tissue evidence="2">Leaf</tissue>
    </source>
</reference>
<protein>
    <submittedName>
        <fullName evidence="2">Uncharacterized protein</fullName>
    </submittedName>
</protein>
<proteinExistence type="predicted"/>
<evidence type="ECO:0000313" key="3">
    <source>
        <dbReference type="Proteomes" id="UP000825935"/>
    </source>
</evidence>
<dbReference type="AlphaFoldDB" id="A0A8T2T9F4"/>
<gene>
    <name evidence="2" type="ORF">KP509_15G069500</name>
</gene>
<name>A0A8T2T9F4_CERRI</name>
<keyword evidence="1" id="KW-0732">Signal</keyword>
<feature type="signal peptide" evidence="1">
    <location>
        <begin position="1"/>
        <end position="16"/>
    </location>
</feature>
<dbReference type="Proteomes" id="UP000825935">
    <property type="component" value="Chromosome 15"/>
</dbReference>
<organism evidence="2 3">
    <name type="scientific">Ceratopteris richardii</name>
    <name type="common">Triangle waterfern</name>
    <dbReference type="NCBI Taxonomy" id="49495"/>
    <lineage>
        <taxon>Eukaryota</taxon>
        <taxon>Viridiplantae</taxon>
        <taxon>Streptophyta</taxon>
        <taxon>Embryophyta</taxon>
        <taxon>Tracheophyta</taxon>
        <taxon>Polypodiopsida</taxon>
        <taxon>Polypodiidae</taxon>
        <taxon>Polypodiales</taxon>
        <taxon>Pteridineae</taxon>
        <taxon>Pteridaceae</taxon>
        <taxon>Parkerioideae</taxon>
        <taxon>Ceratopteris</taxon>
    </lineage>
</organism>
<keyword evidence="3" id="KW-1185">Reference proteome</keyword>
<evidence type="ECO:0000256" key="1">
    <source>
        <dbReference type="SAM" id="SignalP"/>
    </source>
</evidence>
<evidence type="ECO:0000313" key="2">
    <source>
        <dbReference type="EMBL" id="KAH7405418.1"/>
    </source>
</evidence>